<accession>A0A6G0M6M3</accession>
<name>A0A6G0M6M3_9STRA</name>
<protein>
    <recommendedName>
        <fullName evidence="1">Helitron helicase-like domain-containing protein</fullName>
    </recommendedName>
</protein>
<feature type="domain" description="Helitron helicase-like" evidence="1">
    <location>
        <begin position="1"/>
        <end position="87"/>
    </location>
</feature>
<evidence type="ECO:0000313" key="3">
    <source>
        <dbReference type="Proteomes" id="UP000476176"/>
    </source>
</evidence>
<gene>
    <name evidence="2" type="ORF">PF004_g32411</name>
</gene>
<dbReference type="Proteomes" id="UP000476176">
    <property type="component" value="Unassembled WGS sequence"/>
</dbReference>
<sequence length="140" mass="15949">MAIVREYGKPAVFVTMTCIPTWEEIEEKIPEPNQSAQDRPDIVTRVWQQKLAELLKDLDEGVLGRVMARTYVVEFQKRGLPHAHILVILADEDKPRRTEIIDKLVSAELLDADVNPQLYKTILTSMMHGPCDADDDHQVS</sequence>
<dbReference type="EMBL" id="QXGC01010151">
    <property type="protein sequence ID" value="KAE9156951.1"/>
    <property type="molecule type" value="Genomic_DNA"/>
</dbReference>
<reference evidence="2 3" key="1">
    <citation type="submission" date="2018-09" db="EMBL/GenBank/DDBJ databases">
        <title>Genomic investigation of the strawberry pathogen Phytophthora fragariae indicates pathogenicity is determined by transcriptional variation in three key races.</title>
        <authorList>
            <person name="Adams T.M."/>
            <person name="Armitage A.D."/>
            <person name="Sobczyk M.K."/>
            <person name="Bates H.J."/>
            <person name="Dunwell J.M."/>
            <person name="Nellist C.F."/>
            <person name="Harrison R.J."/>
        </authorList>
    </citation>
    <scope>NUCLEOTIDE SEQUENCE [LARGE SCALE GENOMIC DNA]</scope>
    <source>
        <strain evidence="2 3">BC-23</strain>
    </source>
</reference>
<dbReference type="AlphaFoldDB" id="A0A6G0M6M3"/>
<dbReference type="InterPro" id="IPR025476">
    <property type="entry name" value="Helitron_helicase-like"/>
</dbReference>
<dbReference type="Pfam" id="PF14214">
    <property type="entry name" value="Helitron_like_N"/>
    <property type="match status" value="1"/>
</dbReference>
<organism evidence="2 3">
    <name type="scientific">Phytophthora fragariae</name>
    <dbReference type="NCBI Taxonomy" id="53985"/>
    <lineage>
        <taxon>Eukaryota</taxon>
        <taxon>Sar</taxon>
        <taxon>Stramenopiles</taxon>
        <taxon>Oomycota</taxon>
        <taxon>Peronosporomycetes</taxon>
        <taxon>Peronosporales</taxon>
        <taxon>Peronosporaceae</taxon>
        <taxon>Phytophthora</taxon>
    </lineage>
</organism>
<proteinExistence type="predicted"/>
<comment type="caution">
    <text evidence="2">The sequence shown here is derived from an EMBL/GenBank/DDBJ whole genome shotgun (WGS) entry which is preliminary data.</text>
</comment>
<evidence type="ECO:0000313" key="2">
    <source>
        <dbReference type="EMBL" id="KAE9156951.1"/>
    </source>
</evidence>
<evidence type="ECO:0000259" key="1">
    <source>
        <dbReference type="Pfam" id="PF14214"/>
    </source>
</evidence>